<dbReference type="EMBL" id="BLYL01000013">
    <property type="protein sequence ID" value="GFO95050.1"/>
    <property type="molecule type" value="Genomic_DNA"/>
</dbReference>
<dbReference type="PANTHER" id="PTHR46470">
    <property type="entry name" value="N-ACYLNEURAMINATE-9-PHOSPHATASE"/>
    <property type="match status" value="1"/>
</dbReference>
<dbReference type="Gene3D" id="3.40.50.1000">
    <property type="entry name" value="HAD superfamily/HAD-like"/>
    <property type="match status" value="1"/>
</dbReference>
<comment type="caution">
    <text evidence="5">The sequence shown here is derived from an EMBL/GenBank/DDBJ whole genome shotgun (WGS) entry which is preliminary data.</text>
</comment>
<dbReference type="SUPFAM" id="SSF56784">
    <property type="entry name" value="HAD-like"/>
    <property type="match status" value="1"/>
</dbReference>
<dbReference type="SFLD" id="SFLDG01129">
    <property type="entry name" value="C1.5:_HAD__Beta-PGM__Phosphata"/>
    <property type="match status" value="1"/>
</dbReference>
<evidence type="ECO:0000313" key="5">
    <source>
        <dbReference type="EMBL" id="GFO95050.1"/>
    </source>
</evidence>
<dbReference type="GO" id="GO:0016791">
    <property type="term" value="F:phosphatase activity"/>
    <property type="evidence" value="ECO:0007669"/>
    <property type="project" value="TreeGrafter"/>
</dbReference>
<name>A0AAI9K5D9_9FIRM</name>
<evidence type="ECO:0000256" key="2">
    <source>
        <dbReference type="ARBA" id="ARBA00022723"/>
    </source>
</evidence>
<organism evidence="5 6">
    <name type="scientific">Coprococcus eutactus</name>
    <dbReference type="NCBI Taxonomy" id="33043"/>
    <lineage>
        <taxon>Bacteria</taxon>
        <taxon>Bacillati</taxon>
        <taxon>Bacillota</taxon>
        <taxon>Clostridia</taxon>
        <taxon>Lachnospirales</taxon>
        <taxon>Lachnospiraceae</taxon>
        <taxon>Coprococcus</taxon>
    </lineage>
</organism>
<dbReference type="Gene3D" id="1.10.150.520">
    <property type="match status" value="1"/>
</dbReference>
<protein>
    <submittedName>
        <fullName evidence="5">Haloacid dehalogenase</fullName>
    </submittedName>
</protein>
<keyword evidence="4" id="KW-0460">Magnesium</keyword>
<dbReference type="GO" id="GO:0046872">
    <property type="term" value="F:metal ion binding"/>
    <property type="evidence" value="ECO:0007669"/>
    <property type="project" value="UniProtKB-KW"/>
</dbReference>
<reference evidence="5" key="1">
    <citation type="submission" date="2020-06" db="EMBL/GenBank/DDBJ databases">
        <title>Characterization of fructooligosaccharide metabolism and fructooligosaccharide-degrading enzymes in human commensal butyrate producers.</title>
        <authorList>
            <person name="Tanno H."/>
            <person name="Fujii T."/>
            <person name="Hirano K."/>
            <person name="Maeno S."/>
            <person name="Tonozuka T."/>
            <person name="Sakamoto M."/>
            <person name="Ohkuma M."/>
            <person name="Tochio T."/>
            <person name="Endo A."/>
        </authorList>
    </citation>
    <scope>NUCLEOTIDE SEQUENCE</scope>
    <source>
        <strain evidence="5">JCM 31265</strain>
    </source>
</reference>
<sequence>MYDNIIFDLYGTLIDIHTDEEDIAVWKHMCEFYAQHGVKYNPAGLRSRYKRQIRRAEQAMAKKRFKFPEIQILEVFEQLTLKKDQTPFDCAELTVAAAQEFRKASTGYIRLYDGVTDMLEQLKQAGKKLYILSNAQRVFTFPEVQSLGIEGYFTDISLSSDFGAMKPDAAFYQQLLDRNHINPNRSIMVGNDAVCDVLAAKQVGLHTCYVHSNISPVDDADRDIKADIIMDEVNVPEMCRLILEDADR</sequence>
<keyword evidence="2" id="KW-0479">Metal-binding</keyword>
<dbReference type="InterPro" id="IPR051400">
    <property type="entry name" value="HAD-like_hydrolase"/>
</dbReference>
<evidence type="ECO:0000313" key="6">
    <source>
        <dbReference type="Proteomes" id="UP000660047"/>
    </source>
</evidence>
<comment type="cofactor">
    <cofactor evidence="1">
        <name>Mg(2+)</name>
        <dbReference type="ChEBI" id="CHEBI:18420"/>
    </cofactor>
</comment>
<dbReference type="Pfam" id="PF00702">
    <property type="entry name" value="Hydrolase"/>
    <property type="match status" value="1"/>
</dbReference>
<dbReference type="RefSeq" id="WP_055224427.1">
    <property type="nucleotide sequence ID" value="NZ_BLYL01000013.1"/>
</dbReference>
<dbReference type="NCBIfam" id="TIGR01549">
    <property type="entry name" value="HAD-SF-IA-v1"/>
    <property type="match status" value="1"/>
</dbReference>
<dbReference type="AlphaFoldDB" id="A0AAI9K5D9"/>
<dbReference type="SFLD" id="SFLDS00003">
    <property type="entry name" value="Haloacid_Dehalogenase"/>
    <property type="match status" value="1"/>
</dbReference>
<dbReference type="InterPro" id="IPR006439">
    <property type="entry name" value="HAD-SF_hydro_IA"/>
</dbReference>
<evidence type="ECO:0000256" key="3">
    <source>
        <dbReference type="ARBA" id="ARBA00022801"/>
    </source>
</evidence>
<dbReference type="InterPro" id="IPR036412">
    <property type="entry name" value="HAD-like_sf"/>
</dbReference>
<keyword evidence="3" id="KW-0378">Hydrolase</keyword>
<dbReference type="GO" id="GO:0044281">
    <property type="term" value="P:small molecule metabolic process"/>
    <property type="evidence" value="ECO:0007669"/>
    <property type="project" value="UniProtKB-ARBA"/>
</dbReference>
<dbReference type="NCBIfam" id="TIGR01509">
    <property type="entry name" value="HAD-SF-IA-v3"/>
    <property type="match status" value="1"/>
</dbReference>
<dbReference type="InterPro" id="IPR023214">
    <property type="entry name" value="HAD_sf"/>
</dbReference>
<evidence type="ECO:0000256" key="4">
    <source>
        <dbReference type="ARBA" id="ARBA00022842"/>
    </source>
</evidence>
<evidence type="ECO:0000256" key="1">
    <source>
        <dbReference type="ARBA" id="ARBA00001946"/>
    </source>
</evidence>
<proteinExistence type="predicted"/>
<accession>A0AAI9K5D9</accession>
<dbReference type="PANTHER" id="PTHR46470:SF2">
    <property type="entry name" value="GLYCERALDEHYDE 3-PHOSPHATE PHOSPHATASE"/>
    <property type="match status" value="1"/>
</dbReference>
<dbReference type="Proteomes" id="UP000660047">
    <property type="component" value="Unassembled WGS sequence"/>
</dbReference>
<gene>
    <name evidence="5" type="ORF">COEU31_20960</name>
</gene>